<dbReference type="PANTHER" id="PTHR42736">
    <property type="entry name" value="PROTEIN-GLUTAMINE GAMMA-GLUTAMYLTRANSFERASE"/>
    <property type="match status" value="1"/>
</dbReference>
<organism evidence="3 4">
    <name type="scientific">Bowmanella dokdonensis</name>
    <dbReference type="NCBI Taxonomy" id="751969"/>
    <lineage>
        <taxon>Bacteria</taxon>
        <taxon>Pseudomonadati</taxon>
        <taxon>Pseudomonadota</taxon>
        <taxon>Gammaproteobacteria</taxon>
        <taxon>Alteromonadales</taxon>
        <taxon>Alteromonadaceae</taxon>
        <taxon>Bowmanella</taxon>
    </lineage>
</organism>
<evidence type="ECO:0000313" key="4">
    <source>
        <dbReference type="Proteomes" id="UP000664654"/>
    </source>
</evidence>
<dbReference type="InterPro" id="IPR052901">
    <property type="entry name" value="Bact_TGase-like"/>
</dbReference>
<dbReference type="RefSeq" id="WP_206573111.1">
    <property type="nucleotide sequence ID" value="NZ_JAFKCV010000003.1"/>
</dbReference>
<accession>A0A939DLL3</accession>
<reference evidence="3" key="1">
    <citation type="submission" date="2021-03" db="EMBL/GenBank/DDBJ databases">
        <title>novel species isolated from a fishpond in China.</title>
        <authorList>
            <person name="Lu H."/>
            <person name="Cai Z."/>
        </authorList>
    </citation>
    <scope>NUCLEOTIDE SEQUENCE</scope>
    <source>
        <strain evidence="3">JCM 30855</strain>
    </source>
</reference>
<comment type="caution">
    <text evidence="3">The sequence shown here is derived from an EMBL/GenBank/DDBJ whole genome shotgun (WGS) entry which is preliminary data.</text>
</comment>
<dbReference type="EMBL" id="JAFKCV010000003">
    <property type="protein sequence ID" value="MBN7825003.1"/>
    <property type="molecule type" value="Genomic_DNA"/>
</dbReference>
<keyword evidence="1" id="KW-0472">Membrane</keyword>
<dbReference type="Pfam" id="PF01841">
    <property type="entry name" value="Transglut_core"/>
    <property type="match status" value="1"/>
</dbReference>
<evidence type="ECO:0000259" key="2">
    <source>
        <dbReference type="SMART" id="SM00460"/>
    </source>
</evidence>
<name>A0A939DLL3_9ALTE</name>
<dbReference type="SMART" id="SM00460">
    <property type="entry name" value="TGc"/>
    <property type="match status" value="1"/>
</dbReference>
<gene>
    <name evidence="3" type="ORF">J0A66_07190</name>
</gene>
<feature type="transmembrane region" description="Helical" evidence="1">
    <location>
        <begin position="65"/>
        <end position="88"/>
    </location>
</feature>
<evidence type="ECO:0000256" key="1">
    <source>
        <dbReference type="SAM" id="Phobius"/>
    </source>
</evidence>
<sequence>MPRLNPSAHNHAHLLLSLVLLVNAASLFEPLQLWILLLVLCAVIIRLSLFLNWQKHQLSVRTLNLLAVLSAIVLAYFGWQLGLLLGMLNLLVMASSLKLMLLASRRDYFQLISVQFFLIGTGLVFNQSIAFSMLYGLLTLLLLLSLAFHISPSSAWLQQSHRVGMLCLQALPIALLLFLVMPKLGPMWQMPTAKGTETGLSERVTPGDVAQLARSADLAFRATFDSIVPNTSQRYWRALTLEDFDGKSWQVHPYRQKLRERYRSAGLAFRPAIEGPSFDYQVIAEPTQQRWLFGLDIAISSDPQVWLSHDYQLVSRINLQSSLAYKVKSYFMAPLQEGIPELDNRLNLQVPAEGNPRTRELALQLRAEHVGDKAYLQAVKEVFTAGGFRYTLRPNPMPVDPVDQFLFEDKAGFCAHYASAAAYMLRLGGIPARMVTGYLGGEMRGDRYMSVYQYDAHAWVEWLSDQGWQRFDPTVLVSPLRLDYGLERAVAYEESFLLDTPLAGFRNIAWLNEFRLMLADMDYLWSRWVLGFSRENQQDMLKSLLGKLTPTRLALFGLALVLAIALLLGLYQLKHWLPDRSNPSAWYYKKALKLLAKQGLQRPSWQGPQDFNQEVAQRFPGKAARCFGQLTYHYMRMNYRPMSEQEQKASLSQLRRLVPQLKQALSEGGG</sequence>
<protein>
    <submittedName>
        <fullName evidence="3">DUF3488 domain-containing transglutaminase family protein</fullName>
    </submittedName>
</protein>
<feature type="transmembrane region" description="Helical" evidence="1">
    <location>
        <begin position="133"/>
        <end position="151"/>
    </location>
</feature>
<keyword evidence="4" id="KW-1185">Reference proteome</keyword>
<dbReference type="AlphaFoldDB" id="A0A939DLL3"/>
<feature type="transmembrane region" description="Helical" evidence="1">
    <location>
        <begin position="34"/>
        <end position="53"/>
    </location>
</feature>
<dbReference type="InterPro" id="IPR021878">
    <property type="entry name" value="TgpA_N"/>
</dbReference>
<dbReference type="InterPro" id="IPR038765">
    <property type="entry name" value="Papain-like_cys_pep_sf"/>
</dbReference>
<dbReference type="InterPro" id="IPR002931">
    <property type="entry name" value="Transglutaminase-like"/>
</dbReference>
<dbReference type="SUPFAM" id="SSF54001">
    <property type="entry name" value="Cysteine proteinases"/>
    <property type="match status" value="1"/>
</dbReference>
<dbReference type="Gene3D" id="3.10.620.30">
    <property type="match status" value="1"/>
</dbReference>
<evidence type="ECO:0000313" key="3">
    <source>
        <dbReference type="EMBL" id="MBN7825003.1"/>
    </source>
</evidence>
<dbReference type="Pfam" id="PF11992">
    <property type="entry name" value="TgpA_N"/>
    <property type="match status" value="1"/>
</dbReference>
<dbReference type="PANTHER" id="PTHR42736:SF1">
    <property type="entry name" value="PROTEIN-GLUTAMINE GAMMA-GLUTAMYLTRANSFERASE"/>
    <property type="match status" value="1"/>
</dbReference>
<keyword evidence="1" id="KW-0812">Transmembrane</keyword>
<dbReference type="Proteomes" id="UP000664654">
    <property type="component" value="Unassembled WGS sequence"/>
</dbReference>
<feature type="transmembrane region" description="Helical" evidence="1">
    <location>
        <begin position="163"/>
        <end position="181"/>
    </location>
</feature>
<proteinExistence type="predicted"/>
<feature type="transmembrane region" description="Helical" evidence="1">
    <location>
        <begin position="553"/>
        <end position="573"/>
    </location>
</feature>
<keyword evidence="1" id="KW-1133">Transmembrane helix</keyword>
<feature type="domain" description="Transglutaminase-like" evidence="2">
    <location>
        <begin position="406"/>
        <end position="475"/>
    </location>
</feature>